<keyword evidence="1" id="KW-1185">Reference proteome</keyword>
<dbReference type="WBParaSite" id="SPAL_0000592975.1">
    <property type="protein sequence ID" value="SPAL_0000592975.1"/>
    <property type="gene ID" value="SPAL_0000592975"/>
</dbReference>
<reference evidence="2" key="1">
    <citation type="submission" date="2017-02" db="UniProtKB">
        <authorList>
            <consortium name="WormBaseParasite"/>
        </authorList>
    </citation>
    <scope>IDENTIFICATION</scope>
</reference>
<protein>
    <submittedName>
        <fullName evidence="2">Transposase</fullName>
    </submittedName>
</protein>
<name>A0A0N5BJ01_STREA</name>
<organism evidence="1 2">
    <name type="scientific">Strongyloides papillosus</name>
    <name type="common">Intestinal threadworm</name>
    <dbReference type="NCBI Taxonomy" id="174720"/>
    <lineage>
        <taxon>Eukaryota</taxon>
        <taxon>Metazoa</taxon>
        <taxon>Ecdysozoa</taxon>
        <taxon>Nematoda</taxon>
        <taxon>Chromadorea</taxon>
        <taxon>Rhabditida</taxon>
        <taxon>Tylenchina</taxon>
        <taxon>Panagrolaimomorpha</taxon>
        <taxon>Strongyloidoidea</taxon>
        <taxon>Strongyloididae</taxon>
        <taxon>Strongyloides</taxon>
    </lineage>
</organism>
<dbReference type="AlphaFoldDB" id="A0A0N5BJ01"/>
<evidence type="ECO:0000313" key="2">
    <source>
        <dbReference type="WBParaSite" id="SPAL_0000592975.1"/>
    </source>
</evidence>
<accession>A0A0N5BJ01</accession>
<dbReference type="Proteomes" id="UP000046392">
    <property type="component" value="Unplaced"/>
</dbReference>
<evidence type="ECO:0000313" key="1">
    <source>
        <dbReference type="Proteomes" id="UP000046392"/>
    </source>
</evidence>
<proteinExistence type="predicted"/>
<sequence length="64" mass="7665">MKFFEFRLLNNPITCQRRSLQIIGNYKASSAILFIKQYNKNFKLAKRDHIKRVIKCPEYVDSLN</sequence>